<organism evidence="2 3">
    <name type="scientific">Phomopsis amygdali</name>
    <name type="common">Fusicoccum amygdali</name>
    <dbReference type="NCBI Taxonomy" id="1214568"/>
    <lineage>
        <taxon>Eukaryota</taxon>
        <taxon>Fungi</taxon>
        <taxon>Dikarya</taxon>
        <taxon>Ascomycota</taxon>
        <taxon>Pezizomycotina</taxon>
        <taxon>Sordariomycetes</taxon>
        <taxon>Sordariomycetidae</taxon>
        <taxon>Diaporthales</taxon>
        <taxon>Diaporthaceae</taxon>
        <taxon>Diaporthe</taxon>
    </lineage>
</organism>
<sequence length="162" mass="18097">MSLLRLLACVVSAILLANASPTPSATSSSLGADQTPFIISQTSTCTNRTYVYCSGHDLPDDWKTSLPAAVGGLDAFCPIHQVESNMYYRTRWKNIQIYWCNYVSNFAPCSSAEYWAADALFDQKCGMGKGAWMQRETDDRRWAIGRDPTEDDGDFRPECGKW</sequence>
<dbReference type="AlphaFoldDB" id="A0AAD9S7Q0"/>
<dbReference type="EMBL" id="JAUJFL010000006">
    <property type="protein sequence ID" value="KAK2601367.1"/>
    <property type="molecule type" value="Genomic_DNA"/>
</dbReference>
<proteinExistence type="predicted"/>
<name>A0AAD9S7Q0_PHOAM</name>
<gene>
    <name evidence="2" type="ORF">N8I77_010822</name>
</gene>
<protein>
    <submittedName>
        <fullName evidence="2">Uncharacterized protein</fullName>
    </submittedName>
</protein>
<evidence type="ECO:0000313" key="3">
    <source>
        <dbReference type="Proteomes" id="UP001265746"/>
    </source>
</evidence>
<comment type="caution">
    <text evidence="2">The sequence shown here is derived from an EMBL/GenBank/DDBJ whole genome shotgun (WGS) entry which is preliminary data.</text>
</comment>
<keyword evidence="3" id="KW-1185">Reference proteome</keyword>
<keyword evidence="1" id="KW-0732">Signal</keyword>
<evidence type="ECO:0000256" key="1">
    <source>
        <dbReference type="SAM" id="SignalP"/>
    </source>
</evidence>
<reference evidence="2" key="1">
    <citation type="submission" date="2023-06" db="EMBL/GenBank/DDBJ databases">
        <authorList>
            <person name="Noh H."/>
        </authorList>
    </citation>
    <scope>NUCLEOTIDE SEQUENCE</scope>
    <source>
        <strain evidence="2">DUCC20226</strain>
    </source>
</reference>
<dbReference type="Proteomes" id="UP001265746">
    <property type="component" value="Unassembled WGS sequence"/>
</dbReference>
<feature type="chain" id="PRO_5042144495" evidence="1">
    <location>
        <begin position="20"/>
        <end position="162"/>
    </location>
</feature>
<accession>A0AAD9S7Q0</accession>
<evidence type="ECO:0000313" key="2">
    <source>
        <dbReference type="EMBL" id="KAK2601367.1"/>
    </source>
</evidence>
<feature type="signal peptide" evidence="1">
    <location>
        <begin position="1"/>
        <end position="19"/>
    </location>
</feature>